<dbReference type="CDD" id="cd15534">
    <property type="entry name" value="PHD2_PHF12_Rco1"/>
    <property type="match status" value="1"/>
</dbReference>
<dbReference type="HOGENOM" id="CLU_020927_0_0_1"/>
<dbReference type="PANTHER" id="PTHR47636:SF1">
    <property type="entry name" value="TRANSCRIPTIONAL REGULATORY PROTEIN RCO1"/>
    <property type="match status" value="1"/>
</dbReference>
<feature type="domain" description="PHD-type" evidence="6">
    <location>
        <begin position="214"/>
        <end position="264"/>
    </location>
</feature>
<reference evidence="7 8" key="1">
    <citation type="submission" date="2014-04" db="EMBL/GenBank/DDBJ databases">
        <authorList>
            <consortium name="DOE Joint Genome Institute"/>
            <person name="Kuo A."/>
            <person name="Kohler A."/>
            <person name="Costa M.D."/>
            <person name="Nagy L.G."/>
            <person name="Floudas D."/>
            <person name="Copeland A."/>
            <person name="Barry K.W."/>
            <person name="Cichocki N."/>
            <person name="Veneault-Fourrey C."/>
            <person name="LaButti K."/>
            <person name="Lindquist E.A."/>
            <person name="Lipzen A."/>
            <person name="Lundell T."/>
            <person name="Morin E."/>
            <person name="Murat C."/>
            <person name="Sun H."/>
            <person name="Tunlid A."/>
            <person name="Henrissat B."/>
            <person name="Grigoriev I.V."/>
            <person name="Hibbett D.S."/>
            <person name="Martin F."/>
            <person name="Nordberg H.P."/>
            <person name="Cantor M.N."/>
            <person name="Hua S.X."/>
        </authorList>
    </citation>
    <scope>NUCLEOTIDE SEQUENCE [LARGE SCALE GENOMIC DNA]</scope>
    <source>
        <strain evidence="7 8">Marx 270</strain>
    </source>
</reference>
<dbReference type="GO" id="GO:0032221">
    <property type="term" value="C:Rpd3S complex"/>
    <property type="evidence" value="ECO:0007669"/>
    <property type="project" value="TreeGrafter"/>
</dbReference>
<dbReference type="SMART" id="SM00249">
    <property type="entry name" value="PHD"/>
    <property type="match status" value="2"/>
</dbReference>
<keyword evidence="8" id="KW-1185">Reference proteome</keyword>
<organism evidence="7 8">
    <name type="scientific">Pisolithus tinctorius Marx 270</name>
    <dbReference type="NCBI Taxonomy" id="870435"/>
    <lineage>
        <taxon>Eukaryota</taxon>
        <taxon>Fungi</taxon>
        <taxon>Dikarya</taxon>
        <taxon>Basidiomycota</taxon>
        <taxon>Agaricomycotina</taxon>
        <taxon>Agaricomycetes</taxon>
        <taxon>Agaricomycetidae</taxon>
        <taxon>Boletales</taxon>
        <taxon>Sclerodermatineae</taxon>
        <taxon>Pisolithaceae</taxon>
        <taxon>Pisolithus</taxon>
    </lineage>
</organism>
<keyword evidence="3" id="KW-0862">Zinc</keyword>
<dbReference type="PANTHER" id="PTHR47636">
    <property type="entry name" value="TRANSCRIPTIONAL REGULATORY PROTEIN RCO1"/>
    <property type="match status" value="1"/>
</dbReference>
<dbReference type="InterPro" id="IPR011011">
    <property type="entry name" value="Znf_FYVE_PHD"/>
</dbReference>
<dbReference type="Gene3D" id="3.30.40.10">
    <property type="entry name" value="Zinc/RING finger domain, C3HC4 (zinc finger)"/>
    <property type="match status" value="2"/>
</dbReference>
<evidence type="ECO:0000256" key="2">
    <source>
        <dbReference type="ARBA" id="ARBA00022771"/>
    </source>
</evidence>
<accession>A0A0C3KU93</accession>
<dbReference type="PROSITE" id="PS01359">
    <property type="entry name" value="ZF_PHD_1"/>
    <property type="match status" value="1"/>
</dbReference>
<dbReference type="EMBL" id="KN831946">
    <property type="protein sequence ID" value="KIO13152.1"/>
    <property type="molecule type" value="Genomic_DNA"/>
</dbReference>
<dbReference type="OrthoDB" id="5876363at2759"/>
<evidence type="ECO:0000256" key="5">
    <source>
        <dbReference type="SAM" id="MobiDB-lite"/>
    </source>
</evidence>
<dbReference type="InterPro" id="IPR019787">
    <property type="entry name" value="Znf_PHD-finger"/>
</dbReference>
<evidence type="ECO:0000313" key="7">
    <source>
        <dbReference type="EMBL" id="KIO13152.1"/>
    </source>
</evidence>
<feature type="region of interest" description="Disordered" evidence="5">
    <location>
        <begin position="15"/>
        <end position="40"/>
    </location>
</feature>
<sequence length="514" mass="56873">MTSMADVPAYMLPGAPVLQPPHLEGLSDPTLSTEVLPGPPSLVSIRRTVQKRDPKNSSVFVSYLPPSDPGSTYSGLMAGPLAVDIGGSRRKRARVDKGTANGRAQRANARSLNNSILPALDPVVPEVPSRQPSVPLPDSDSFPAQPDSDDPSLSLSRANSQPGGEEGIMSVTNGRGRTTRKDKGKGKEIDRGFIKEEPVQISLSPEPSLALPNDDHCSSCRSLGALVYCDSCPRAFHLWCLDPPMEAIDLPEGDKWFCPSCIIRKHPPSKPTRSSFMSPLLHQLQVTIPKEFQLPDDIRNFFKDVSTATNGAYVDSSELKQLRLNRHGQLEVRDPYRLKDRNGIPVICFRCGQSSLPRGGVVASTSSMKCSRRSTSTLHSATPETWRSMLSCDYCNLHWHLDCLDPPLTSMPSYGKKWMCPNHAEQVLQPKRRIPKQNATPIDITKPNQWNSGNIEVIHPQPAAMTEKLVLDEVLINGRRYRVPERIIMLDFWSKISRDPHQNRGYVVIFSNLG</sequence>
<gene>
    <name evidence="7" type="ORF">M404DRAFT_561371</name>
</gene>
<dbReference type="InParanoid" id="A0A0C3KU93"/>
<dbReference type="AlphaFoldDB" id="A0A0C3KU93"/>
<keyword evidence="1" id="KW-0479">Metal-binding</keyword>
<dbReference type="InterPro" id="IPR001965">
    <property type="entry name" value="Znf_PHD"/>
</dbReference>
<evidence type="ECO:0000259" key="6">
    <source>
        <dbReference type="PROSITE" id="PS50016"/>
    </source>
</evidence>
<reference evidence="8" key="2">
    <citation type="submission" date="2015-01" db="EMBL/GenBank/DDBJ databases">
        <title>Evolutionary Origins and Diversification of the Mycorrhizal Mutualists.</title>
        <authorList>
            <consortium name="DOE Joint Genome Institute"/>
            <consortium name="Mycorrhizal Genomics Consortium"/>
            <person name="Kohler A."/>
            <person name="Kuo A."/>
            <person name="Nagy L.G."/>
            <person name="Floudas D."/>
            <person name="Copeland A."/>
            <person name="Barry K.W."/>
            <person name="Cichocki N."/>
            <person name="Veneault-Fourrey C."/>
            <person name="LaButti K."/>
            <person name="Lindquist E.A."/>
            <person name="Lipzen A."/>
            <person name="Lundell T."/>
            <person name="Morin E."/>
            <person name="Murat C."/>
            <person name="Riley R."/>
            <person name="Ohm R."/>
            <person name="Sun H."/>
            <person name="Tunlid A."/>
            <person name="Henrissat B."/>
            <person name="Grigoriev I.V."/>
            <person name="Hibbett D.S."/>
            <person name="Martin F."/>
        </authorList>
    </citation>
    <scope>NUCLEOTIDE SEQUENCE [LARGE SCALE GENOMIC DNA]</scope>
    <source>
        <strain evidence="8">Marx 270</strain>
    </source>
</reference>
<feature type="region of interest" description="Disordered" evidence="5">
    <location>
        <begin position="88"/>
        <end position="186"/>
    </location>
</feature>
<dbReference type="SUPFAM" id="SSF57903">
    <property type="entry name" value="FYVE/PHD zinc finger"/>
    <property type="match status" value="2"/>
</dbReference>
<evidence type="ECO:0000256" key="4">
    <source>
        <dbReference type="PROSITE-ProRule" id="PRU00146"/>
    </source>
</evidence>
<evidence type="ECO:0000256" key="3">
    <source>
        <dbReference type="ARBA" id="ARBA00022833"/>
    </source>
</evidence>
<name>A0A0C3KU93_PISTI</name>
<proteinExistence type="predicted"/>
<evidence type="ECO:0000256" key="1">
    <source>
        <dbReference type="ARBA" id="ARBA00022723"/>
    </source>
</evidence>
<dbReference type="InterPro" id="IPR013083">
    <property type="entry name" value="Znf_RING/FYVE/PHD"/>
</dbReference>
<dbReference type="InterPro" id="IPR052819">
    <property type="entry name" value="Chromatin_regulatory_protein"/>
</dbReference>
<dbReference type="InterPro" id="IPR019786">
    <property type="entry name" value="Zinc_finger_PHD-type_CS"/>
</dbReference>
<dbReference type="GO" id="GO:0008270">
    <property type="term" value="F:zinc ion binding"/>
    <property type="evidence" value="ECO:0007669"/>
    <property type="project" value="UniProtKB-KW"/>
</dbReference>
<dbReference type="Proteomes" id="UP000054217">
    <property type="component" value="Unassembled WGS sequence"/>
</dbReference>
<dbReference type="PROSITE" id="PS50016">
    <property type="entry name" value="ZF_PHD_2"/>
    <property type="match status" value="1"/>
</dbReference>
<keyword evidence="2 4" id="KW-0863">Zinc-finger</keyword>
<evidence type="ECO:0000313" key="8">
    <source>
        <dbReference type="Proteomes" id="UP000054217"/>
    </source>
</evidence>
<dbReference type="GO" id="GO:0006357">
    <property type="term" value="P:regulation of transcription by RNA polymerase II"/>
    <property type="evidence" value="ECO:0007669"/>
    <property type="project" value="TreeGrafter"/>
</dbReference>
<dbReference type="STRING" id="870435.A0A0C3KU93"/>
<protein>
    <recommendedName>
        <fullName evidence="6">PHD-type domain-containing protein</fullName>
    </recommendedName>
</protein>
<dbReference type="Pfam" id="PF00628">
    <property type="entry name" value="PHD"/>
    <property type="match status" value="2"/>
</dbReference>